<dbReference type="PANTHER" id="PTHR22619">
    <property type="entry name" value="ZINC FINGER SWIM DOMAIN CONTAINING PROTEIN 4, 5, 6"/>
    <property type="match status" value="1"/>
</dbReference>
<proteinExistence type="predicted"/>
<evidence type="ECO:0000313" key="6">
    <source>
        <dbReference type="Proteomes" id="UP000230750"/>
    </source>
</evidence>
<keyword evidence="1" id="KW-0479">Metal-binding</keyword>
<evidence type="ECO:0000313" key="5">
    <source>
        <dbReference type="EMBL" id="PIK51019.1"/>
    </source>
</evidence>
<dbReference type="STRING" id="307972.A0A2G8KSN4"/>
<dbReference type="InterPro" id="IPR048370">
    <property type="entry name" value="ZSWIM4-8_C"/>
</dbReference>
<dbReference type="AlphaFoldDB" id="A0A2G8KSN4"/>
<keyword evidence="3" id="KW-0862">Zinc</keyword>
<evidence type="ECO:0000256" key="1">
    <source>
        <dbReference type="ARBA" id="ARBA00022723"/>
    </source>
</evidence>
<sequence>MLAIDILKPRLHDERPQSRFSSHPPYGEDIKWLMKIAMKLGTSFLQQFCACVQNAVMSPSVLHCIAWDAAQYLYNTNQTPVQANLRSPFLSPIVQKCVQMYIQCIHQQLYQIRTNDYDDFISMVQRAQQAFMMAPGGLQQFSDFIQSLGRLQPSQGELWTRLSRAYLEMLIII</sequence>
<comment type="caution">
    <text evidence="5">The sequence shown here is derived from an EMBL/GenBank/DDBJ whole genome shotgun (WGS) entry which is preliminary data.</text>
</comment>
<evidence type="ECO:0000256" key="2">
    <source>
        <dbReference type="ARBA" id="ARBA00022771"/>
    </source>
</evidence>
<dbReference type="PANTHER" id="PTHR22619:SF1">
    <property type="entry name" value="ZINC FINGER SWIM DOMAIN-CONTAINING PROTEIN 8"/>
    <property type="match status" value="1"/>
</dbReference>
<feature type="domain" description="ZSWIM4-8 C-terminal" evidence="4">
    <location>
        <begin position="1"/>
        <end position="155"/>
    </location>
</feature>
<name>A0A2G8KSN4_STIJA</name>
<reference evidence="5 6" key="1">
    <citation type="journal article" date="2017" name="PLoS Biol.">
        <title>The sea cucumber genome provides insights into morphological evolution and visceral regeneration.</title>
        <authorList>
            <person name="Zhang X."/>
            <person name="Sun L."/>
            <person name="Yuan J."/>
            <person name="Sun Y."/>
            <person name="Gao Y."/>
            <person name="Zhang L."/>
            <person name="Li S."/>
            <person name="Dai H."/>
            <person name="Hamel J.F."/>
            <person name="Liu C."/>
            <person name="Yu Y."/>
            <person name="Liu S."/>
            <person name="Lin W."/>
            <person name="Guo K."/>
            <person name="Jin S."/>
            <person name="Xu P."/>
            <person name="Storey K.B."/>
            <person name="Huan P."/>
            <person name="Zhang T."/>
            <person name="Zhou Y."/>
            <person name="Zhang J."/>
            <person name="Lin C."/>
            <person name="Li X."/>
            <person name="Xing L."/>
            <person name="Huo D."/>
            <person name="Sun M."/>
            <person name="Wang L."/>
            <person name="Mercier A."/>
            <person name="Li F."/>
            <person name="Yang H."/>
            <person name="Xiang J."/>
        </authorList>
    </citation>
    <scope>NUCLEOTIDE SEQUENCE [LARGE SCALE GENOMIC DNA]</scope>
    <source>
        <strain evidence="5">Shaxun</strain>
        <tissue evidence="5">Muscle</tissue>
    </source>
</reference>
<dbReference type="Pfam" id="PF21055">
    <property type="entry name" value="ZSWIM4-8_C"/>
    <property type="match status" value="1"/>
</dbReference>
<dbReference type="Proteomes" id="UP000230750">
    <property type="component" value="Unassembled WGS sequence"/>
</dbReference>
<evidence type="ECO:0000256" key="3">
    <source>
        <dbReference type="ARBA" id="ARBA00022833"/>
    </source>
</evidence>
<accession>A0A2G8KSN4</accession>
<organism evidence="5 6">
    <name type="scientific">Stichopus japonicus</name>
    <name type="common">Sea cucumber</name>
    <dbReference type="NCBI Taxonomy" id="307972"/>
    <lineage>
        <taxon>Eukaryota</taxon>
        <taxon>Metazoa</taxon>
        <taxon>Echinodermata</taxon>
        <taxon>Eleutherozoa</taxon>
        <taxon>Echinozoa</taxon>
        <taxon>Holothuroidea</taxon>
        <taxon>Aspidochirotacea</taxon>
        <taxon>Aspidochirotida</taxon>
        <taxon>Stichopodidae</taxon>
        <taxon>Apostichopus</taxon>
    </lineage>
</organism>
<dbReference type="GO" id="GO:0008270">
    <property type="term" value="F:zinc ion binding"/>
    <property type="evidence" value="ECO:0007669"/>
    <property type="project" value="UniProtKB-KW"/>
</dbReference>
<dbReference type="GO" id="GO:0031462">
    <property type="term" value="C:Cul2-RING ubiquitin ligase complex"/>
    <property type="evidence" value="ECO:0007669"/>
    <property type="project" value="TreeGrafter"/>
</dbReference>
<dbReference type="EMBL" id="MRZV01000394">
    <property type="protein sequence ID" value="PIK51019.1"/>
    <property type="molecule type" value="Genomic_DNA"/>
</dbReference>
<keyword evidence="2" id="KW-0863">Zinc-finger</keyword>
<keyword evidence="6" id="KW-1185">Reference proteome</keyword>
<gene>
    <name evidence="5" type="ORF">BSL78_12099</name>
</gene>
<dbReference type="OrthoDB" id="10013584at2759"/>
<protein>
    <submittedName>
        <fullName evidence="5">Putative zinc finger SWIM domain-containing protein 8 isoform X2</fullName>
    </submittedName>
</protein>
<evidence type="ECO:0000259" key="4">
    <source>
        <dbReference type="Pfam" id="PF21055"/>
    </source>
</evidence>